<evidence type="ECO:0000313" key="7">
    <source>
        <dbReference type="Proteomes" id="UP001168540"/>
    </source>
</evidence>
<keyword evidence="1" id="KW-0805">Transcription regulation</keyword>
<feature type="domain" description="HTH crp-type" evidence="5">
    <location>
        <begin position="172"/>
        <end position="240"/>
    </location>
</feature>
<dbReference type="Pfam" id="PF00027">
    <property type="entry name" value="cNMP_binding"/>
    <property type="match status" value="1"/>
</dbReference>
<reference evidence="6" key="1">
    <citation type="submission" date="2023-06" db="EMBL/GenBank/DDBJ databases">
        <authorList>
            <person name="Zhang S."/>
        </authorList>
    </citation>
    <scope>NUCLEOTIDE SEQUENCE</scope>
    <source>
        <strain evidence="6">SG2303</strain>
    </source>
</reference>
<keyword evidence="7" id="KW-1185">Reference proteome</keyword>
<keyword evidence="2" id="KW-0238">DNA-binding</keyword>
<accession>A0ABT7XL91</accession>
<dbReference type="SMART" id="SM00100">
    <property type="entry name" value="cNMP"/>
    <property type="match status" value="1"/>
</dbReference>
<comment type="caution">
    <text evidence="6">The sequence shown here is derived from an EMBL/GenBank/DDBJ whole genome shotgun (WGS) entry which is preliminary data.</text>
</comment>
<evidence type="ECO:0000256" key="1">
    <source>
        <dbReference type="ARBA" id="ARBA00023015"/>
    </source>
</evidence>
<dbReference type="InterPro" id="IPR000595">
    <property type="entry name" value="cNMP-bd_dom"/>
</dbReference>
<dbReference type="Gene3D" id="1.10.10.10">
    <property type="entry name" value="Winged helix-like DNA-binding domain superfamily/Winged helix DNA-binding domain"/>
    <property type="match status" value="1"/>
</dbReference>
<evidence type="ECO:0000259" key="5">
    <source>
        <dbReference type="PROSITE" id="PS51063"/>
    </source>
</evidence>
<evidence type="ECO:0000259" key="4">
    <source>
        <dbReference type="PROSITE" id="PS50042"/>
    </source>
</evidence>
<dbReference type="RefSeq" id="WP_289829117.1">
    <property type="nucleotide sequence ID" value="NZ_JAUEDK010000008.1"/>
</dbReference>
<dbReference type="PROSITE" id="PS51063">
    <property type="entry name" value="HTH_CRP_2"/>
    <property type="match status" value="1"/>
</dbReference>
<dbReference type="InterPro" id="IPR014710">
    <property type="entry name" value="RmlC-like_jellyroll"/>
</dbReference>
<dbReference type="SMART" id="SM00419">
    <property type="entry name" value="HTH_CRP"/>
    <property type="match status" value="1"/>
</dbReference>
<dbReference type="InterPro" id="IPR012318">
    <property type="entry name" value="HTH_CRP"/>
</dbReference>
<dbReference type="PROSITE" id="PS50042">
    <property type="entry name" value="CNMP_BINDING_3"/>
    <property type="match status" value="1"/>
</dbReference>
<dbReference type="EMBL" id="JAUEDK010000008">
    <property type="protein sequence ID" value="MDN0074546.1"/>
    <property type="molecule type" value="Genomic_DNA"/>
</dbReference>
<evidence type="ECO:0000256" key="2">
    <source>
        <dbReference type="ARBA" id="ARBA00023125"/>
    </source>
</evidence>
<dbReference type="Gene3D" id="2.60.120.10">
    <property type="entry name" value="Jelly Rolls"/>
    <property type="match status" value="1"/>
</dbReference>
<dbReference type="SUPFAM" id="SSF46785">
    <property type="entry name" value="Winged helix' DNA-binding domain"/>
    <property type="match status" value="1"/>
</dbReference>
<dbReference type="Proteomes" id="UP001168540">
    <property type="component" value="Unassembled WGS sequence"/>
</dbReference>
<dbReference type="CDD" id="cd00038">
    <property type="entry name" value="CAP_ED"/>
    <property type="match status" value="1"/>
</dbReference>
<gene>
    <name evidence="6" type="ORF">QU481_06500</name>
</gene>
<name>A0ABT7XL91_9NEIS</name>
<feature type="domain" description="Cyclic nucleotide-binding" evidence="4">
    <location>
        <begin position="37"/>
        <end position="116"/>
    </location>
</feature>
<organism evidence="6 7">
    <name type="scientific">Crenobacter oryzisoli</name>
    <dbReference type="NCBI Taxonomy" id="3056844"/>
    <lineage>
        <taxon>Bacteria</taxon>
        <taxon>Pseudomonadati</taxon>
        <taxon>Pseudomonadota</taxon>
        <taxon>Betaproteobacteria</taxon>
        <taxon>Neisseriales</taxon>
        <taxon>Neisseriaceae</taxon>
        <taxon>Crenobacter</taxon>
    </lineage>
</organism>
<keyword evidence="3" id="KW-0804">Transcription</keyword>
<evidence type="ECO:0000313" key="6">
    <source>
        <dbReference type="EMBL" id="MDN0074546.1"/>
    </source>
</evidence>
<dbReference type="InterPro" id="IPR018490">
    <property type="entry name" value="cNMP-bd_dom_sf"/>
</dbReference>
<dbReference type="InterPro" id="IPR050397">
    <property type="entry name" value="Env_Response_Regulators"/>
</dbReference>
<sequence>MPQYPDGVALSGMIEIKKFRIEAMDLSALDFLRHIPLFAHCTDEERVELAAAARELRVAKGTPLFRRGDPCEGMHVLVYGRVSIVVASKNGTEKVVELIQPGQSFGEAIMFLGGERYPVGAQTVEDALVLFLPANAIFAVLDRDPRFARRMLAGLSMRLHGLLRDVESYTLESASDRVVTYLLQQLGETTSGTVTLPVNKQLIASRLNLTPETFSRVLQRIVEQCDVVVSGREICISDRSRLAELLKSA</sequence>
<dbReference type="PANTHER" id="PTHR24567:SF68">
    <property type="entry name" value="DNA-BINDING TRANSCRIPTIONAL DUAL REGULATOR CRP"/>
    <property type="match status" value="1"/>
</dbReference>
<dbReference type="InterPro" id="IPR036388">
    <property type="entry name" value="WH-like_DNA-bd_sf"/>
</dbReference>
<protein>
    <submittedName>
        <fullName evidence="6">Crp/Fnr family transcriptional regulator</fullName>
    </submittedName>
</protein>
<dbReference type="Pfam" id="PF13545">
    <property type="entry name" value="HTH_Crp_2"/>
    <property type="match status" value="1"/>
</dbReference>
<dbReference type="SUPFAM" id="SSF51206">
    <property type="entry name" value="cAMP-binding domain-like"/>
    <property type="match status" value="1"/>
</dbReference>
<evidence type="ECO:0000256" key="3">
    <source>
        <dbReference type="ARBA" id="ARBA00023163"/>
    </source>
</evidence>
<dbReference type="InterPro" id="IPR036390">
    <property type="entry name" value="WH_DNA-bd_sf"/>
</dbReference>
<dbReference type="PANTHER" id="PTHR24567">
    <property type="entry name" value="CRP FAMILY TRANSCRIPTIONAL REGULATORY PROTEIN"/>
    <property type="match status" value="1"/>
</dbReference>
<proteinExistence type="predicted"/>